<protein>
    <submittedName>
        <fullName evidence="2">Uncharacterized protein</fullName>
    </submittedName>
</protein>
<dbReference type="AlphaFoldDB" id="A0A016RWQ0"/>
<name>A0A016RWQ0_9BILA</name>
<accession>A0A016RWQ0</accession>
<organism evidence="2 3">
    <name type="scientific">Ancylostoma ceylanicum</name>
    <dbReference type="NCBI Taxonomy" id="53326"/>
    <lineage>
        <taxon>Eukaryota</taxon>
        <taxon>Metazoa</taxon>
        <taxon>Ecdysozoa</taxon>
        <taxon>Nematoda</taxon>
        <taxon>Chromadorea</taxon>
        <taxon>Rhabditida</taxon>
        <taxon>Rhabditina</taxon>
        <taxon>Rhabditomorpha</taxon>
        <taxon>Strongyloidea</taxon>
        <taxon>Ancylostomatidae</taxon>
        <taxon>Ancylostomatinae</taxon>
        <taxon>Ancylostoma</taxon>
    </lineage>
</organism>
<dbReference type="EMBL" id="JARK01001687">
    <property type="protein sequence ID" value="EYB82773.1"/>
    <property type="molecule type" value="Genomic_DNA"/>
</dbReference>
<comment type="caution">
    <text evidence="2">The sequence shown here is derived from an EMBL/GenBank/DDBJ whole genome shotgun (WGS) entry which is preliminary data.</text>
</comment>
<dbReference type="STRING" id="53326.A0A016RWQ0"/>
<feature type="compositionally biased region" description="Basic and acidic residues" evidence="1">
    <location>
        <begin position="37"/>
        <end position="52"/>
    </location>
</feature>
<reference evidence="3" key="1">
    <citation type="journal article" date="2015" name="Nat. Genet.">
        <title>The genome and transcriptome of the zoonotic hookworm Ancylostoma ceylanicum identify infection-specific gene families.</title>
        <authorList>
            <person name="Schwarz E.M."/>
            <person name="Hu Y."/>
            <person name="Antoshechkin I."/>
            <person name="Miller M.M."/>
            <person name="Sternberg P.W."/>
            <person name="Aroian R.V."/>
        </authorList>
    </citation>
    <scope>NUCLEOTIDE SEQUENCE</scope>
    <source>
        <strain evidence="3">HY135</strain>
    </source>
</reference>
<evidence type="ECO:0000256" key="1">
    <source>
        <dbReference type="SAM" id="MobiDB-lite"/>
    </source>
</evidence>
<evidence type="ECO:0000313" key="3">
    <source>
        <dbReference type="Proteomes" id="UP000024635"/>
    </source>
</evidence>
<proteinExistence type="predicted"/>
<gene>
    <name evidence="2" type="primary">Acey_s0351.g3235</name>
    <name evidence="2" type="ORF">Y032_0351g3235</name>
</gene>
<dbReference type="Proteomes" id="UP000024635">
    <property type="component" value="Unassembled WGS sequence"/>
</dbReference>
<feature type="region of interest" description="Disordered" evidence="1">
    <location>
        <begin position="17"/>
        <end position="52"/>
    </location>
</feature>
<keyword evidence="3" id="KW-1185">Reference proteome</keyword>
<evidence type="ECO:0000313" key="2">
    <source>
        <dbReference type="EMBL" id="EYB82773.1"/>
    </source>
</evidence>
<dbReference type="OrthoDB" id="5872915at2759"/>
<sequence length="90" mass="10077">MQSRQLRTSTMHLAVEQSQSVLYNDGSKYLGDESLENEEHGRRPSDVDDDDLRAVIEADPSKPTRDVAEELDIAQSIPAFETNWKGEEAG</sequence>